<dbReference type="GO" id="GO:0005737">
    <property type="term" value="C:cytoplasm"/>
    <property type="evidence" value="ECO:0007669"/>
    <property type="project" value="InterPro"/>
</dbReference>
<keyword evidence="8" id="KW-0067">ATP-binding</keyword>
<dbReference type="InterPro" id="IPR004662">
    <property type="entry name" value="AcgluKinase_fam"/>
</dbReference>
<dbReference type="Proteomes" id="UP000061227">
    <property type="component" value="Unassembled WGS sequence"/>
</dbReference>
<dbReference type="PANTHER" id="PTHR23342">
    <property type="entry name" value="N-ACETYLGLUTAMATE SYNTHASE"/>
    <property type="match status" value="1"/>
</dbReference>
<feature type="domain" description="Aspartate/glutamate/uridylate kinase" evidence="10">
    <location>
        <begin position="1"/>
        <end position="230"/>
    </location>
</feature>
<evidence type="ECO:0000313" key="11">
    <source>
        <dbReference type="EMBL" id="GAP02888.1"/>
    </source>
</evidence>
<dbReference type="GO" id="GO:0003991">
    <property type="term" value="F:acetylglutamate kinase activity"/>
    <property type="evidence" value="ECO:0007669"/>
    <property type="project" value="UniProtKB-EC"/>
</dbReference>
<dbReference type="Gene3D" id="3.40.1160.10">
    <property type="entry name" value="Acetylglutamate kinase-like"/>
    <property type="match status" value="1"/>
</dbReference>
<evidence type="ECO:0000256" key="5">
    <source>
        <dbReference type="ARBA" id="ARBA00022679"/>
    </source>
</evidence>
<reference evidence="11 12" key="1">
    <citation type="journal article" date="2015" name="BMC Genomics">
        <title>Comparative genomics of Fructobacillus spp. and Leuconostoc spp. reveals niche-specific evolution of Fructobacillus spp.</title>
        <authorList>
            <person name="Endo A."/>
            <person name="Tanizawa Y."/>
            <person name="Tanaka N."/>
            <person name="Maeno S."/>
            <person name="Kumar H."/>
            <person name="Shiwa Y."/>
            <person name="Okada S."/>
            <person name="Yoshikawa H."/>
            <person name="Dicks L."/>
            <person name="Nakagawa J."/>
            <person name="Arita M."/>
        </authorList>
    </citation>
    <scope>NUCLEOTIDE SEQUENCE [LARGE SCALE GENOMIC DNA]</scope>
    <source>
        <strain evidence="11 12">DSM 15468</strain>
    </source>
</reference>
<dbReference type="PIRSF" id="PIRSF000728">
    <property type="entry name" value="NAGK"/>
    <property type="match status" value="1"/>
</dbReference>
<evidence type="ECO:0000256" key="2">
    <source>
        <dbReference type="ARBA" id="ARBA00013065"/>
    </source>
</evidence>
<keyword evidence="4" id="KW-0028">Amino-acid biosynthesis</keyword>
<dbReference type="EC" id="2.7.2.8" evidence="2"/>
<dbReference type="SUPFAM" id="SSF53633">
    <property type="entry name" value="Carbamate kinase-like"/>
    <property type="match status" value="1"/>
</dbReference>
<keyword evidence="6" id="KW-0547">Nucleotide-binding</keyword>
<dbReference type="InterPro" id="IPR001048">
    <property type="entry name" value="Asp/Glu/Uridylate_kinase"/>
</dbReference>
<evidence type="ECO:0000256" key="9">
    <source>
        <dbReference type="ARBA" id="ARBA00048141"/>
    </source>
</evidence>
<name>A0A3F3H2Z8_9LACO</name>
<evidence type="ECO:0000256" key="4">
    <source>
        <dbReference type="ARBA" id="ARBA00022605"/>
    </source>
</evidence>
<proteinExistence type="predicted"/>
<evidence type="ECO:0000259" key="10">
    <source>
        <dbReference type="Pfam" id="PF00696"/>
    </source>
</evidence>
<comment type="pathway">
    <text evidence="1">Amino-acid biosynthesis; L-arginine biosynthesis; N(2)-acetyl-L-ornithine from L-glutamate: step 2/4.</text>
</comment>
<evidence type="ECO:0000256" key="8">
    <source>
        <dbReference type="ARBA" id="ARBA00022840"/>
    </source>
</evidence>
<evidence type="ECO:0000256" key="6">
    <source>
        <dbReference type="ARBA" id="ARBA00022741"/>
    </source>
</evidence>
<evidence type="ECO:0000256" key="1">
    <source>
        <dbReference type="ARBA" id="ARBA00004828"/>
    </source>
</evidence>
<dbReference type="InterPro" id="IPR036393">
    <property type="entry name" value="AceGlu_kinase-like_sf"/>
</dbReference>
<keyword evidence="12" id="KW-1185">Reference proteome</keyword>
<dbReference type="PANTHER" id="PTHR23342:SF0">
    <property type="entry name" value="N-ACETYLGLUTAMATE SYNTHASE, MITOCHONDRIAL"/>
    <property type="match status" value="1"/>
</dbReference>
<dbReference type="AlphaFoldDB" id="A0A3F3H2Z8"/>
<comment type="catalytic activity">
    <reaction evidence="9">
        <text>N-acetyl-L-glutamate + ATP = N-acetyl-L-glutamyl 5-phosphate + ADP</text>
        <dbReference type="Rhea" id="RHEA:14629"/>
        <dbReference type="ChEBI" id="CHEBI:30616"/>
        <dbReference type="ChEBI" id="CHEBI:44337"/>
        <dbReference type="ChEBI" id="CHEBI:57936"/>
        <dbReference type="ChEBI" id="CHEBI:456216"/>
        <dbReference type="EC" id="2.7.2.8"/>
    </reaction>
</comment>
<evidence type="ECO:0000313" key="12">
    <source>
        <dbReference type="Proteomes" id="UP000061227"/>
    </source>
</evidence>
<evidence type="ECO:0000256" key="7">
    <source>
        <dbReference type="ARBA" id="ARBA00022777"/>
    </source>
</evidence>
<dbReference type="GO" id="GO:0006526">
    <property type="term" value="P:L-arginine biosynthetic process"/>
    <property type="evidence" value="ECO:0007669"/>
    <property type="project" value="UniProtKB-KW"/>
</dbReference>
<sequence>MIIIKVGGNAISQLDDSFFEPIQDWLAAGEQVVIIHGGGQLITEASQFFDLPTTKIDGIRVTPPAVLSLTEHLLTNVIQDYFAKLFEKHGISCLKANQDLPMLLECEYLNQDRFGEVGQVTGIDQNCLNQLPSGQVVLLNSLAKTKEGQVLNVNADAAAQALASLTNADHLILLTDVPGVLVDQHLLERLQPKLAAQLIAADQITGGMLPKVHSAFAALHHGVQKITITNQLQQKGTELTL</sequence>
<dbReference type="GO" id="GO:0005524">
    <property type="term" value="F:ATP binding"/>
    <property type="evidence" value="ECO:0007669"/>
    <property type="project" value="UniProtKB-KW"/>
</dbReference>
<keyword evidence="5" id="KW-0808">Transferase</keyword>
<dbReference type="NCBIfam" id="TIGR00761">
    <property type="entry name" value="argB"/>
    <property type="match status" value="1"/>
</dbReference>
<protein>
    <recommendedName>
        <fullName evidence="2">acetylglutamate kinase</fullName>
        <ecNumber evidence="2">2.7.2.8</ecNumber>
    </recommendedName>
</protein>
<dbReference type="Pfam" id="PF00696">
    <property type="entry name" value="AA_kinase"/>
    <property type="match status" value="1"/>
</dbReference>
<dbReference type="OrthoDB" id="9803155at2"/>
<organism evidence="11 12">
    <name type="scientific">Fructobacillus pseudoficulneus</name>
    <dbReference type="NCBI Taxonomy" id="220714"/>
    <lineage>
        <taxon>Bacteria</taxon>
        <taxon>Bacillati</taxon>
        <taxon>Bacillota</taxon>
        <taxon>Bacilli</taxon>
        <taxon>Lactobacillales</taxon>
        <taxon>Lactobacillaceae</taxon>
        <taxon>Fructobacillus</taxon>
    </lineage>
</organism>
<evidence type="ECO:0000256" key="3">
    <source>
        <dbReference type="ARBA" id="ARBA00022571"/>
    </source>
</evidence>
<accession>A0A3F3H2Z8</accession>
<dbReference type="RefSeq" id="WP_059377978.1">
    <property type="nucleotide sequence ID" value="NZ_DF968065.1"/>
</dbReference>
<keyword evidence="3" id="KW-0055">Arginine biosynthesis</keyword>
<keyword evidence="7 11" id="KW-0418">Kinase</keyword>
<dbReference type="STRING" id="220714.SAMN05660469_1263"/>
<dbReference type="EMBL" id="DF968065">
    <property type="protein sequence ID" value="GAP02888.1"/>
    <property type="molecule type" value="Genomic_DNA"/>
</dbReference>
<gene>
    <name evidence="11" type="ORF">FPFC_030680</name>
</gene>